<organism evidence="2">
    <name type="scientific">Arundo donax</name>
    <name type="common">Giant reed</name>
    <name type="synonym">Donax arundinaceus</name>
    <dbReference type="NCBI Taxonomy" id="35708"/>
    <lineage>
        <taxon>Eukaryota</taxon>
        <taxon>Viridiplantae</taxon>
        <taxon>Streptophyta</taxon>
        <taxon>Embryophyta</taxon>
        <taxon>Tracheophyta</taxon>
        <taxon>Spermatophyta</taxon>
        <taxon>Magnoliopsida</taxon>
        <taxon>Liliopsida</taxon>
        <taxon>Poales</taxon>
        <taxon>Poaceae</taxon>
        <taxon>PACMAD clade</taxon>
        <taxon>Arundinoideae</taxon>
        <taxon>Arundineae</taxon>
        <taxon>Arundo</taxon>
    </lineage>
</organism>
<dbReference type="EMBL" id="GBRH01273233">
    <property type="protein sequence ID" value="JAD24662.1"/>
    <property type="molecule type" value="Transcribed_RNA"/>
</dbReference>
<protein>
    <submittedName>
        <fullName evidence="2">Uncharacterized protein</fullName>
    </submittedName>
</protein>
<evidence type="ECO:0000313" key="2">
    <source>
        <dbReference type="EMBL" id="JAD24662.1"/>
    </source>
</evidence>
<feature type="compositionally biased region" description="Polar residues" evidence="1">
    <location>
        <begin position="1"/>
        <end position="22"/>
    </location>
</feature>
<evidence type="ECO:0000256" key="1">
    <source>
        <dbReference type="SAM" id="MobiDB-lite"/>
    </source>
</evidence>
<reference evidence="2" key="2">
    <citation type="journal article" date="2015" name="Data Brief">
        <title>Shoot transcriptome of the giant reed, Arundo donax.</title>
        <authorList>
            <person name="Barrero R.A."/>
            <person name="Guerrero F.D."/>
            <person name="Moolhuijzen P."/>
            <person name="Goolsby J.A."/>
            <person name="Tidwell J."/>
            <person name="Bellgard S.E."/>
            <person name="Bellgard M.I."/>
        </authorList>
    </citation>
    <scope>NUCLEOTIDE SEQUENCE</scope>
    <source>
        <tissue evidence="2">Shoot tissue taken approximately 20 cm above the soil surface</tissue>
    </source>
</reference>
<reference evidence="2" key="1">
    <citation type="submission" date="2014-09" db="EMBL/GenBank/DDBJ databases">
        <authorList>
            <person name="Magalhaes I.L.F."/>
            <person name="Oliveira U."/>
            <person name="Santos F.R."/>
            <person name="Vidigal T.H.D.A."/>
            <person name="Brescovit A.D."/>
            <person name="Santos A.J."/>
        </authorList>
    </citation>
    <scope>NUCLEOTIDE SEQUENCE</scope>
    <source>
        <tissue evidence="2">Shoot tissue taken approximately 20 cm above the soil surface</tissue>
    </source>
</reference>
<feature type="region of interest" description="Disordered" evidence="1">
    <location>
        <begin position="1"/>
        <end position="30"/>
    </location>
</feature>
<sequence length="30" mass="3590">MSHLQANNYKRLNKQVASQTLQNHRKLCQH</sequence>
<name>A0A0A8YQM1_ARUDO</name>
<proteinExistence type="predicted"/>
<accession>A0A0A8YQM1</accession>
<dbReference type="AlphaFoldDB" id="A0A0A8YQM1"/>